<evidence type="ECO:0000259" key="6">
    <source>
        <dbReference type="PROSITE" id="PS50835"/>
    </source>
</evidence>
<dbReference type="InterPro" id="IPR007110">
    <property type="entry name" value="Ig-like_dom"/>
</dbReference>
<dbReference type="STRING" id="67767.A0A0J7L2F4"/>
<evidence type="ECO:0000313" key="7">
    <source>
        <dbReference type="EMBL" id="KMQ96818.1"/>
    </source>
</evidence>
<dbReference type="EMBL" id="LBMM01001151">
    <property type="protein sequence ID" value="KMQ96818.1"/>
    <property type="molecule type" value="Genomic_DNA"/>
</dbReference>
<feature type="domain" description="Ig-like" evidence="6">
    <location>
        <begin position="1"/>
        <end position="96"/>
    </location>
</feature>
<dbReference type="InterPro" id="IPR051170">
    <property type="entry name" value="Neural/epithelial_adhesion"/>
</dbReference>
<dbReference type="PROSITE" id="PS50835">
    <property type="entry name" value="IG_LIKE"/>
    <property type="match status" value="1"/>
</dbReference>
<evidence type="ECO:0000256" key="1">
    <source>
        <dbReference type="ARBA" id="ARBA00022729"/>
    </source>
</evidence>
<evidence type="ECO:0000256" key="3">
    <source>
        <dbReference type="ARBA" id="ARBA00023157"/>
    </source>
</evidence>
<keyword evidence="4" id="KW-0393">Immunoglobulin domain</keyword>
<dbReference type="PANTHER" id="PTHR12231:SF272">
    <property type="entry name" value="DPR-INTERACTING PROTEIN THETA"/>
    <property type="match status" value="1"/>
</dbReference>
<keyword evidence="8" id="KW-1185">Reference proteome</keyword>
<keyword evidence="3" id="KW-1015">Disulfide bond</keyword>
<accession>A0A0J7L2F4</accession>
<evidence type="ECO:0000256" key="5">
    <source>
        <dbReference type="SAM" id="MobiDB-lite"/>
    </source>
</evidence>
<dbReference type="AlphaFoldDB" id="A0A0J7L2F4"/>
<evidence type="ECO:0000313" key="8">
    <source>
        <dbReference type="Proteomes" id="UP000036403"/>
    </source>
</evidence>
<comment type="caution">
    <text evidence="7">The sequence shown here is derived from an EMBL/GenBank/DDBJ whole genome shotgun (WGS) entry which is preliminary data.</text>
</comment>
<dbReference type="InterPro" id="IPR013783">
    <property type="entry name" value="Ig-like_fold"/>
</dbReference>
<dbReference type="Pfam" id="PF13927">
    <property type="entry name" value="Ig_3"/>
    <property type="match status" value="1"/>
</dbReference>
<keyword evidence="2" id="KW-0677">Repeat</keyword>
<dbReference type="Proteomes" id="UP000036403">
    <property type="component" value="Unassembled WGS sequence"/>
</dbReference>
<dbReference type="SMART" id="SM00408">
    <property type="entry name" value="IGc2"/>
    <property type="match status" value="1"/>
</dbReference>
<dbReference type="InterPro" id="IPR036179">
    <property type="entry name" value="Ig-like_dom_sf"/>
</dbReference>
<dbReference type="GO" id="GO:0043005">
    <property type="term" value="C:neuron projection"/>
    <property type="evidence" value="ECO:0007669"/>
    <property type="project" value="TreeGrafter"/>
</dbReference>
<dbReference type="InterPro" id="IPR003599">
    <property type="entry name" value="Ig_sub"/>
</dbReference>
<protein>
    <submittedName>
        <fullName evidence="7">Lachesin-like isoform x5 protein</fullName>
    </submittedName>
</protein>
<dbReference type="OrthoDB" id="10012075at2759"/>
<gene>
    <name evidence="7" type="ORF">RF55_2879</name>
</gene>
<feature type="region of interest" description="Disordered" evidence="5">
    <location>
        <begin position="94"/>
        <end position="133"/>
    </location>
</feature>
<dbReference type="SMART" id="SM00409">
    <property type="entry name" value="IG"/>
    <property type="match status" value="1"/>
</dbReference>
<dbReference type="PANTHER" id="PTHR12231">
    <property type="entry name" value="CTX-RELATED TYPE I TRANSMEMBRANE PROTEIN"/>
    <property type="match status" value="1"/>
</dbReference>
<sequence length="162" mass="18055">MIWVQNQLVGAREGQKLTLECYSEAFPKSINYWTRDQDKIVPQGGKYEPVLKDNAYKIHMKLTINSVSPADYGSYKCVSRNSLGDTDGSIKVYPISNSTSNDGNAKHKDLKLRGRKENSGDVTDYDESSANSNSNSSLLLVILVALCLCLHHHPQMRTLHPA</sequence>
<reference evidence="7 8" key="1">
    <citation type="submission" date="2015-04" db="EMBL/GenBank/DDBJ databases">
        <title>Lasius niger genome sequencing.</title>
        <authorList>
            <person name="Konorov E.A."/>
            <person name="Nikitin M.A."/>
            <person name="Kirill M.V."/>
            <person name="Chang P."/>
        </authorList>
    </citation>
    <scope>NUCLEOTIDE SEQUENCE [LARGE SCALE GENOMIC DNA]</scope>
    <source>
        <tissue evidence="7">Whole</tissue>
    </source>
</reference>
<feature type="compositionally biased region" description="Basic and acidic residues" evidence="5">
    <location>
        <begin position="104"/>
        <end position="119"/>
    </location>
</feature>
<dbReference type="SUPFAM" id="SSF48726">
    <property type="entry name" value="Immunoglobulin"/>
    <property type="match status" value="1"/>
</dbReference>
<name>A0A0J7L2F4_LASNI</name>
<dbReference type="PaxDb" id="67767-A0A0J7L2F4"/>
<dbReference type="Gene3D" id="2.60.40.10">
    <property type="entry name" value="Immunoglobulins"/>
    <property type="match status" value="1"/>
</dbReference>
<evidence type="ECO:0000256" key="2">
    <source>
        <dbReference type="ARBA" id="ARBA00022737"/>
    </source>
</evidence>
<organism evidence="7 8">
    <name type="scientific">Lasius niger</name>
    <name type="common">Black garden ant</name>
    <dbReference type="NCBI Taxonomy" id="67767"/>
    <lineage>
        <taxon>Eukaryota</taxon>
        <taxon>Metazoa</taxon>
        <taxon>Ecdysozoa</taxon>
        <taxon>Arthropoda</taxon>
        <taxon>Hexapoda</taxon>
        <taxon>Insecta</taxon>
        <taxon>Pterygota</taxon>
        <taxon>Neoptera</taxon>
        <taxon>Endopterygota</taxon>
        <taxon>Hymenoptera</taxon>
        <taxon>Apocrita</taxon>
        <taxon>Aculeata</taxon>
        <taxon>Formicoidea</taxon>
        <taxon>Formicidae</taxon>
        <taxon>Formicinae</taxon>
        <taxon>Lasius</taxon>
        <taxon>Lasius</taxon>
    </lineage>
</organism>
<dbReference type="FunFam" id="2.60.40.10:FF:000376">
    <property type="entry name" value="CLUMA_CG000981, isoform A"/>
    <property type="match status" value="1"/>
</dbReference>
<proteinExistence type="predicted"/>
<keyword evidence="1" id="KW-0732">Signal</keyword>
<dbReference type="InterPro" id="IPR003598">
    <property type="entry name" value="Ig_sub2"/>
</dbReference>
<evidence type="ECO:0000256" key="4">
    <source>
        <dbReference type="ARBA" id="ARBA00023319"/>
    </source>
</evidence>